<feature type="compositionally biased region" description="Low complexity" evidence="1">
    <location>
        <begin position="37"/>
        <end position="53"/>
    </location>
</feature>
<gene>
    <name evidence="3" type="ORF">BN1051_01726</name>
</gene>
<keyword evidence="2" id="KW-1133">Transmembrane helix</keyword>
<keyword evidence="2" id="KW-0812">Transmembrane</keyword>
<feature type="transmembrane region" description="Helical" evidence="2">
    <location>
        <begin position="88"/>
        <end position="107"/>
    </location>
</feature>
<dbReference type="PATRIC" id="fig|1461584.3.peg.1710"/>
<proteinExistence type="predicted"/>
<keyword evidence="2" id="KW-0472">Membrane</keyword>
<protein>
    <submittedName>
        <fullName evidence="3">Uncharacterized protein</fullName>
    </submittedName>
</protein>
<feature type="region of interest" description="Disordered" evidence="1">
    <location>
        <begin position="114"/>
        <end position="133"/>
    </location>
</feature>
<reference evidence="3" key="1">
    <citation type="submission" date="2014-07" db="EMBL/GenBank/DDBJ databases">
        <authorList>
            <person name="Urmite Genomes Urmite Genomes"/>
        </authorList>
    </citation>
    <scope>NUCLEOTIDE SEQUENCE</scope>
    <source>
        <strain evidence="3">11W110_air</strain>
    </source>
</reference>
<feature type="transmembrane region" description="Helical" evidence="2">
    <location>
        <begin position="65"/>
        <end position="82"/>
    </location>
</feature>
<feature type="region of interest" description="Disordered" evidence="1">
    <location>
        <begin position="1"/>
        <end position="60"/>
    </location>
</feature>
<name>A0A078MU79_9MICC</name>
<feature type="compositionally biased region" description="Low complexity" evidence="1">
    <location>
        <begin position="141"/>
        <end position="174"/>
    </location>
</feature>
<dbReference type="EMBL" id="LN483070">
    <property type="protein sequence ID" value="CEA08381.1"/>
    <property type="molecule type" value="Genomic_DNA"/>
</dbReference>
<organism evidence="3">
    <name type="scientific">Arthrobacter saudimassiliensis</name>
    <dbReference type="NCBI Taxonomy" id="1461584"/>
    <lineage>
        <taxon>Bacteria</taxon>
        <taxon>Bacillati</taxon>
        <taxon>Actinomycetota</taxon>
        <taxon>Actinomycetes</taxon>
        <taxon>Micrococcales</taxon>
        <taxon>Micrococcaceae</taxon>
        <taxon>Arthrobacter</taxon>
    </lineage>
</organism>
<evidence type="ECO:0000256" key="2">
    <source>
        <dbReference type="SAM" id="Phobius"/>
    </source>
</evidence>
<accession>A0A078MU79</accession>
<evidence type="ECO:0000313" key="3">
    <source>
        <dbReference type="EMBL" id="CEA08381.1"/>
    </source>
</evidence>
<feature type="region of interest" description="Disordered" evidence="1">
    <location>
        <begin position="141"/>
        <end position="244"/>
    </location>
</feature>
<evidence type="ECO:0000256" key="1">
    <source>
        <dbReference type="SAM" id="MobiDB-lite"/>
    </source>
</evidence>
<sequence length="270" mass="27537">MAVGRHRAEAGQAGNEDRRRAAGGSGRRRRSADPARRAPSAATGTRRAAARAAEAPRRPRRDPDLALWGIFLGVVTYAASTRTEIDPAAGAGTAFLVTAVFAALWWFGGRDRPVDSDAAPAAASREDAASPVEADGALPAAAEPSTAAPAPAGSAGSDAAAARSGAAGSGAASGSRRKEAAGARPPVPQHQGAPVEPLPWDAAATRRGRRRADAGHQSVPADGPSRWTRAFGPPETGSLPLQQYVPTGPLPIIVADPETLDGRQRSHSSI</sequence>
<dbReference type="AlphaFoldDB" id="A0A078MU79"/>